<name>A0A1X2G7B8_9FUNG</name>
<reference evidence="2 3" key="1">
    <citation type="submission" date="2016-07" db="EMBL/GenBank/DDBJ databases">
        <title>Pervasive Adenine N6-methylation of Active Genes in Fungi.</title>
        <authorList>
            <consortium name="DOE Joint Genome Institute"/>
            <person name="Mondo S.J."/>
            <person name="Dannebaum R.O."/>
            <person name="Kuo R.C."/>
            <person name="Labutti K."/>
            <person name="Haridas S."/>
            <person name="Kuo A."/>
            <person name="Salamov A."/>
            <person name="Ahrendt S.R."/>
            <person name="Lipzen A."/>
            <person name="Sullivan W."/>
            <person name="Andreopoulos W.B."/>
            <person name="Clum A."/>
            <person name="Lindquist E."/>
            <person name="Daum C."/>
            <person name="Ramamoorthy G.K."/>
            <person name="Gryganskyi A."/>
            <person name="Culley D."/>
            <person name="Magnuson J.K."/>
            <person name="James T.Y."/>
            <person name="O'Malley M.A."/>
            <person name="Stajich J.E."/>
            <person name="Spatafora J.W."/>
            <person name="Visel A."/>
            <person name="Grigoriev I.V."/>
        </authorList>
    </citation>
    <scope>NUCLEOTIDE SEQUENCE [LARGE SCALE GENOMIC DNA]</scope>
    <source>
        <strain evidence="2 3">NRRL 3301</strain>
    </source>
</reference>
<dbReference type="EMBL" id="MCGT01000035">
    <property type="protein sequence ID" value="ORX46986.1"/>
    <property type="molecule type" value="Genomic_DNA"/>
</dbReference>
<accession>A0A1X2G7B8</accession>
<organism evidence="2 3">
    <name type="scientific">Hesseltinella vesiculosa</name>
    <dbReference type="NCBI Taxonomy" id="101127"/>
    <lineage>
        <taxon>Eukaryota</taxon>
        <taxon>Fungi</taxon>
        <taxon>Fungi incertae sedis</taxon>
        <taxon>Mucoromycota</taxon>
        <taxon>Mucoromycotina</taxon>
        <taxon>Mucoromycetes</taxon>
        <taxon>Mucorales</taxon>
        <taxon>Cunninghamellaceae</taxon>
        <taxon>Hesseltinella</taxon>
    </lineage>
</organism>
<dbReference type="Proteomes" id="UP000242146">
    <property type="component" value="Unassembled WGS sequence"/>
</dbReference>
<dbReference type="Pfam" id="PF04905">
    <property type="entry name" value="NCD2"/>
    <property type="match status" value="1"/>
</dbReference>
<evidence type="ECO:0000313" key="3">
    <source>
        <dbReference type="Proteomes" id="UP000242146"/>
    </source>
</evidence>
<comment type="caution">
    <text evidence="2">The sequence shown here is derived from an EMBL/GenBank/DDBJ whole genome shotgun (WGS) entry which is preliminary data.</text>
</comment>
<gene>
    <name evidence="2" type="ORF">DM01DRAFT_1144873</name>
</gene>
<dbReference type="InterPro" id="IPR006989">
    <property type="entry name" value="NAB_co-repressor_dom"/>
</dbReference>
<dbReference type="GO" id="GO:0005634">
    <property type="term" value="C:nucleus"/>
    <property type="evidence" value="ECO:0007669"/>
    <property type="project" value="InterPro"/>
</dbReference>
<evidence type="ECO:0000313" key="2">
    <source>
        <dbReference type="EMBL" id="ORX46986.1"/>
    </source>
</evidence>
<evidence type="ECO:0000259" key="1">
    <source>
        <dbReference type="Pfam" id="PF04905"/>
    </source>
</evidence>
<keyword evidence="3" id="KW-1185">Reference proteome</keyword>
<dbReference type="InterPro" id="IPR038398">
    <property type="entry name" value="NCD2_sf"/>
</dbReference>
<dbReference type="STRING" id="101127.A0A1X2G7B8"/>
<dbReference type="Gene3D" id="1.20.120.2010">
    <property type="entry name" value="NAB conserved domain 2"/>
    <property type="match status" value="1"/>
</dbReference>
<proteinExistence type="predicted"/>
<feature type="domain" description="NAB co-repressor" evidence="1">
    <location>
        <begin position="72"/>
        <end position="144"/>
    </location>
</feature>
<dbReference type="GO" id="GO:0045892">
    <property type="term" value="P:negative regulation of DNA-templated transcription"/>
    <property type="evidence" value="ECO:0007669"/>
    <property type="project" value="InterPro"/>
</dbReference>
<dbReference type="OrthoDB" id="10028556at2759"/>
<sequence>MLLEEFLSIYKLSEYYKALLDAGASNADLPHLLQLSDQDVSELAKAIGMLPFHIVKLKTALRGYKSSFPNCKSDDRTNQSIVAHAKIYGKNSTRPLTRYEMEINQASVELALHEPALLLEKGRLFDMAKKKLMDRGYMYKRGKTRSKLRYQLTPLPSPPKKPSIDSPINRSRVLTIQDCCNQ</sequence>
<dbReference type="AlphaFoldDB" id="A0A1X2G7B8"/>
<protein>
    <recommendedName>
        <fullName evidence="1">NAB co-repressor domain-containing protein</fullName>
    </recommendedName>
</protein>